<keyword evidence="2" id="KW-0472">Membrane</keyword>
<evidence type="ECO:0000256" key="2">
    <source>
        <dbReference type="SAM" id="Phobius"/>
    </source>
</evidence>
<keyword evidence="4" id="KW-1185">Reference proteome</keyword>
<feature type="region of interest" description="Disordered" evidence="1">
    <location>
        <begin position="100"/>
        <end position="129"/>
    </location>
</feature>
<sequence>MLERAEDIQGTARPNSPSALAGIRRLAREPLFRLLAINWAIGAFVAGLVTAGLLILDTAGLRTLLANSDDPVVPVAVLFCGLLITLTSAAMGAAIMTLPAKDDGERRGRPRATGQPVPVPALAPVRNRH</sequence>
<gene>
    <name evidence="3" type="ORF">GR183_05360</name>
</gene>
<dbReference type="EMBL" id="WUMV01000002">
    <property type="protein sequence ID" value="MXN64323.1"/>
    <property type="molecule type" value="Genomic_DNA"/>
</dbReference>
<comment type="caution">
    <text evidence="3">The sequence shown here is derived from an EMBL/GenBank/DDBJ whole genome shotgun (WGS) entry which is preliminary data.</text>
</comment>
<name>A0A7X3LSM2_9HYPH</name>
<dbReference type="AlphaFoldDB" id="A0A7X3LSM2"/>
<keyword evidence="2" id="KW-0812">Transmembrane</keyword>
<proteinExistence type="predicted"/>
<feature type="transmembrane region" description="Helical" evidence="2">
    <location>
        <begin position="34"/>
        <end position="56"/>
    </location>
</feature>
<reference evidence="3 4" key="1">
    <citation type="submission" date="2019-12" db="EMBL/GenBank/DDBJ databases">
        <authorList>
            <person name="Li M."/>
        </authorList>
    </citation>
    <scope>NUCLEOTIDE SEQUENCE [LARGE SCALE GENOMIC DNA]</scope>
    <source>
        <strain evidence="3 4">GBMRC 2046</strain>
    </source>
</reference>
<keyword evidence="2" id="KW-1133">Transmembrane helix</keyword>
<dbReference type="Proteomes" id="UP000433101">
    <property type="component" value="Unassembled WGS sequence"/>
</dbReference>
<feature type="transmembrane region" description="Helical" evidence="2">
    <location>
        <begin position="76"/>
        <end position="100"/>
    </location>
</feature>
<evidence type="ECO:0000313" key="3">
    <source>
        <dbReference type="EMBL" id="MXN64323.1"/>
    </source>
</evidence>
<organism evidence="3 4">
    <name type="scientific">Stappia sediminis</name>
    <dbReference type="NCBI Taxonomy" id="2692190"/>
    <lineage>
        <taxon>Bacteria</taxon>
        <taxon>Pseudomonadati</taxon>
        <taxon>Pseudomonadota</taxon>
        <taxon>Alphaproteobacteria</taxon>
        <taxon>Hyphomicrobiales</taxon>
        <taxon>Stappiaceae</taxon>
        <taxon>Stappia</taxon>
    </lineage>
</organism>
<evidence type="ECO:0000313" key="4">
    <source>
        <dbReference type="Proteomes" id="UP000433101"/>
    </source>
</evidence>
<evidence type="ECO:0000256" key="1">
    <source>
        <dbReference type="SAM" id="MobiDB-lite"/>
    </source>
</evidence>
<accession>A0A7X3LSM2</accession>
<protein>
    <submittedName>
        <fullName evidence="3">Uncharacterized protein</fullName>
    </submittedName>
</protein>